<dbReference type="RefSeq" id="WP_044435686.1">
    <property type="nucleotide sequence ID" value="NZ_BJYZ01000053.1"/>
</dbReference>
<accession>A0A512E329</accession>
<gene>
    <name evidence="1" type="ORF">SAE02_70280</name>
</gene>
<proteinExistence type="predicted"/>
<protein>
    <submittedName>
        <fullName evidence="1">Uncharacterized protein</fullName>
    </submittedName>
</protein>
<comment type="caution">
    <text evidence="1">The sequence shown here is derived from an EMBL/GenBank/DDBJ whole genome shotgun (WGS) entry which is preliminary data.</text>
</comment>
<name>A0A512E329_9PROT</name>
<dbReference type="EMBL" id="BJYZ01000053">
    <property type="protein sequence ID" value="GEO42880.1"/>
    <property type="molecule type" value="Genomic_DNA"/>
</dbReference>
<dbReference type="Proteomes" id="UP000321523">
    <property type="component" value="Unassembled WGS sequence"/>
</dbReference>
<evidence type="ECO:0000313" key="1">
    <source>
        <dbReference type="EMBL" id="GEO42880.1"/>
    </source>
</evidence>
<sequence length="71" mass="7533">MALFRQEGIITAGLRQAHPMAVDIGTAAGAWGKHRFVEGARLGLLVQAMAEIDAVGIAKEVLAFESETRPS</sequence>
<dbReference type="OrthoDB" id="142078at2"/>
<evidence type="ECO:0000313" key="2">
    <source>
        <dbReference type="Proteomes" id="UP000321523"/>
    </source>
</evidence>
<reference evidence="1 2" key="1">
    <citation type="submission" date="2019-07" db="EMBL/GenBank/DDBJ databases">
        <title>Whole genome shotgun sequence of Skermanella aerolata NBRC 106429.</title>
        <authorList>
            <person name="Hosoyama A."/>
            <person name="Uohara A."/>
            <person name="Ohji S."/>
            <person name="Ichikawa N."/>
        </authorList>
    </citation>
    <scope>NUCLEOTIDE SEQUENCE [LARGE SCALE GENOMIC DNA]</scope>
    <source>
        <strain evidence="1 2">NBRC 106429</strain>
    </source>
</reference>
<organism evidence="1 2">
    <name type="scientific">Skermanella aerolata</name>
    <dbReference type="NCBI Taxonomy" id="393310"/>
    <lineage>
        <taxon>Bacteria</taxon>
        <taxon>Pseudomonadati</taxon>
        <taxon>Pseudomonadota</taxon>
        <taxon>Alphaproteobacteria</taxon>
        <taxon>Rhodospirillales</taxon>
        <taxon>Azospirillaceae</taxon>
        <taxon>Skermanella</taxon>
    </lineage>
</organism>
<keyword evidence="2" id="KW-1185">Reference proteome</keyword>
<dbReference type="AlphaFoldDB" id="A0A512E329"/>